<accession>A0A9P4NME3</accession>
<keyword evidence="2" id="KW-1185">Reference proteome</keyword>
<proteinExistence type="predicted"/>
<reference evidence="1" key="1">
    <citation type="journal article" date="2020" name="Stud. Mycol.">
        <title>101 Dothideomycetes genomes: a test case for predicting lifestyles and emergence of pathogens.</title>
        <authorList>
            <person name="Haridas S."/>
            <person name="Albert R."/>
            <person name="Binder M."/>
            <person name="Bloem J."/>
            <person name="Labutti K."/>
            <person name="Salamov A."/>
            <person name="Andreopoulos B."/>
            <person name="Baker S."/>
            <person name="Barry K."/>
            <person name="Bills G."/>
            <person name="Bluhm B."/>
            <person name="Cannon C."/>
            <person name="Castanera R."/>
            <person name="Culley D."/>
            <person name="Daum C."/>
            <person name="Ezra D."/>
            <person name="Gonzalez J."/>
            <person name="Henrissat B."/>
            <person name="Kuo A."/>
            <person name="Liang C."/>
            <person name="Lipzen A."/>
            <person name="Lutzoni F."/>
            <person name="Magnuson J."/>
            <person name="Mondo S."/>
            <person name="Nolan M."/>
            <person name="Ohm R."/>
            <person name="Pangilinan J."/>
            <person name="Park H.-J."/>
            <person name="Ramirez L."/>
            <person name="Alfaro M."/>
            <person name="Sun H."/>
            <person name="Tritt A."/>
            <person name="Yoshinaga Y."/>
            <person name="Zwiers L.-H."/>
            <person name="Turgeon B."/>
            <person name="Goodwin S."/>
            <person name="Spatafora J."/>
            <person name="Crous P."/>
            <person name="Grigoriev I."/>
        </authorList>
    </citation>
    <scope>NUCLEOTIDE SEQUENCE</scope>
    <source>
        <strain evidence="1">CBS 130266</strain>
    </source>
</reference>
<organism evidence="1 2">
    <name type="scientific">Tothia fuscella</name>
    <dbReference type="NCBI Taxonomy" id="1048955"/>
    <lineage>
        <taxon>Eukaryota</taxon>
        <taxon>Fungi</taxon>
        <taxon>Dikarya</taxon>
        <taxon>Ascomycota</taxon>
        <taxon>Pezizomycotina</taxon>
        <taxon>Dothideomycetes</taxon>
        <taxon>Pleosporomycetidae</taxon>
        <taxon>Venturiales</taxon>
        <taxon>Cylindrosympodiaceae</taxon>
        <taxon>Tothia</taxon>
    </lineage>
</organism>
<evidence type="ECO:0000313" key="2">
    <source>
        <dbReference type="Proteomes" id="UP000800235"/>
    </source>
</evidence>
<dbReference type="EMBL" id="MU007056">
    <property type="protein sequence ID" value="KAF2428098.1"/>
    <property type="molecule type" value="Genomic_DNA"/>
</dbReference>
<comment type="caution">
    <text evidence="1">The sequence shown here is derived from an EMBL/GenBank/DDBJ whole genome shotgun (WGS) entry which is preliminary data.</text>
</comment>
<protein>
    <submittedName>
        <fullName evidence="1">Uncharacterized protein</fullName>
    </submittedName>
</protein>
<dbReference type="InterPro" id="IPR036770">
    <property type="entry name" value="Ankyrin_rpt-contain_sf"/>
</dbReference>
<sequence>MAAQNGRTRSAQLLIEIGAAISAERKGHCATKGRSIIEAAKKARSREIVKFLETAAAGQVLVQSDKIVGELLA</sequence>
<dbReference type="AlphaFoldDB" id="A0A9P4NME3"/>
<name>A0A9P4NME3_9PEZI</name>
<evidence type="ECO:0000313" key="1">
    <source>
        <dbReference type="EMBL" id="KAF2428098.1"/>
    </source>
</evidence>
<gene>
    <name evidence="1" type="ORF">EJ08DRAFT_329624</name>
</gene>
<dbReference type="Gene3D" id="1.25.40.20">
    <property type="entry name" value="Ankyrin repeat-containing domain"/>
    <property type="match status" value="1"/>
</dbReference>
<dbReference type="Proteomes" id="UP000800235">
    <property type="component" value="Unassembled WGS sequence"/>
</dbReference>